<feature type="transmembrane region" description="Helical" evidence="1">
    <location>
        <begin position="22"/>
        <end position="46"/>
    </location>
</feature>
<evidence type="ECO:0000256" key="1">
    <source>
        <dbReference type="SAM" id="Phobius"/>
    </source>
</evidence>
<dbReference type="GO" id="GO:0000270">
    <property type="term" value="P:peptidoglycan metabolic process"/>
    <property type="evidence" value="ECO:0007669"/>
    <property type="project" value="TreeGrafter"/>
</dbReference>
<dbReference type="RefSeq" id="WP_021429855.1">
    <property type="nucleotide sequence ID" value="NZ_BROK01000099.1"/>
</dbReference>
<evidence type="ECO:0000259" key="2">
    <source>
        <dbReference type="Pfam" id="PF02698"/>
    </source>
</evidence>
<evidence type="ECO:0000313" key="4">
    <source>
        <dbReference type="Proteomes" id="UP000326961"/>
    </source>
</evidence>
<evidence type="ECO:0000313" key="3">
    <source>
        <dbReference type="EMBL" id="QEZ68517.1"/>
    </source>
</evidence>
<dbReference type="PANTHER" id="PTHR30336:SF4">
    <property type="entry name" value="ENVELOPE BIOGENESIS FACTOR ELYC"/>
    <property type="match status" value="1"/>
</dbReference>
<sequence length="253" mass="28958">MIKYIDILVGILGVCYFSYLELFYGGMAFGSFFLVIGISLIIYHFVKNKIHINEKLKNVIKIFVTIILLIFLIVESVLIFFPKNNDKDKCDYLIVLGASVKNTTPSLTLRGRLDKAIQYLDESKDDCYIVVSGGKGSDEKLSEAKAMENYLVEHGVNKNKIILEDKSTNTYENFKYSKEKIEKNSNKDIKNLNVKVVTTDFHSFRSFILAKVNGYGNVNFYTSKSISKFVPVYYAREFFATIKTMIFDVLPNL</sequence>
<keyword evidence="1" id="KW-1133">Transmembrane helix</keyword>
<keyword evidence="1" id="KW-0472">Membrane</keyword>
<reference evidence="3 4" key="1">
    <citation type="submission" date="2018-09" db="EMBL/GenBank/DDBJ databases">
        <title>A clostridial neurotoxin that targets Anopheles mosquitoes.</title>
        <authorList>
            <person name="Contreras E."/>
            <person name="Masuyer G."/>
            <person name="Qureshi N."/>
            <person name="Chawla S."/>
            <person name="Lim H.L."/>
            <person name="Chen J."/>
            <person name="Stenmark P."/>
            <person name="Gill S."/>
        </authorList>
    </citation>
    <scope>NUCLEOTIDE SEQUENCE [LARGE SCALE GENOMIC DNA]</scope>
    <source>
        <strain evidence="3 4">Cbm</strain>
    </source>
</reference>
<gene>
    <name evidence="3" type="ORF">D4A35_06025</name>
</gene>
<feature type="domain" description="DUF218" evidence="2">
    <location>
        <begin position="91"/>
        <end position="220"/>
    </location>
</feature>
<dbReference type="AlphaFoldDB" id="A0A5P3XC07"/>
<name>A0A5P3XC07_PARBF</name>
<accession>A0A5P3XC07</accession>
<dbReference type="InterPro" id="IPR051599">
    <property type="entry name" value="Cell_Envelope_Assoc"/>
</dbReference>
<feature type="transmembrane region" description="Helical" evidence="1">
    <location>
        <begin position="58"/>
        <end position="81"/>
    </location>
</feature>
<dbReference type="Proteomes" id="UP000326961">
    <property type="component" value="Chromosome"/>
</dbReference>
<organism evidence="3 4">
    <name type="scientific">Paraclostridium bifermentans</name>
    <name type="common">Clostridium bifermentans</name>
    <dbReference type="NCBI Taxonomy" id="1490"/>
    <lineage>
        <taxon>Bacteria</taxon>
        <taxon>Bacillati</taxon>
        <taxon>Bacillota</taxon>
        <taxon>Clostridia</taxon>
        <taxon>Peptostreptococcales</taxon>
        <taxon>Peptostreptococcaceae</taxon>
        <taxon>Paraclostridium</taxon>
    </lineage>
</organism>
<proteinExistence type="predicted"/>
<dbReference type="PANTHER" id="PTHR30336">
    <property type="entry name" value="INNER MEMBRANE PROTEIN, PROBABLE PERMEASE"/>
    <property type="match status" value="1"/>
</dbReference>
<dbReference type="GO" id="GO:0005886">
    <property type="term" value="C:plasma membrane"/>
    <property type="evidence" value="ECO:0007669"/>
    <property type="project" value="TreeGrafter"/>
</dbReference>
<dbReference type="Gene3D" id="3.40.50.620">
    <property type="entry name" value="HUPs"/>
    <property type="match status" value="1"/>
</dbReference>
<dbReference type="InterPro" id="IPR003848">
    <property type="entry name" value="DUF218"/>
</dbReference>
<dbReference type="CDD" id="cd06259">
    <property type="entry name" value="YdcF-like"/>
    <property type="match status" value="1"/>
</dbReference>
<dbReference type="Pfam" id="PF02698">
    <property type="entry name" value="DUF218"/>
    <property type="match status" value="1"/>
</dbReference>
<dbReference type="EMBL" id="CP032452">
    <property type="protein sequence ID" value="QEZ68517.1"/>
    <property type="molecule type" value="Genomic_DNA"/>
</dbReference>
<dbReference type="GO" id="GO:0043164">
    <property type="term" value="P:Gram-negative-bacterium-type cell wall biogenesis"/>
    <property type="evidence" value="ECO:0007669"/>
    <property type="project" value="TreeGrafter"/>
</dbReference>
<keyword evidence="1" id="KW-0812">Transmembrane</keyword>
<dbReference type="InterPro" id="IPR014729">
    <property type="entry name" value="Rossmann-like_a/b/a_fold"/>
</dbReference>
<protein>
    <submittedName>
        <fullName evidence="3">YdcF family protein</fullName>
    </submittedName>
</protein>